<dbReference type="InterPro" id="IPR023914">
    <property type="entry name" value="Pyrrolys_PylD"/>
</dbReference>
<dbReference type="EMBL" id="FNCP01000034">
    <property type="protein sequence ID" value="SDI34301.1"/>
    <property type="molecule type" value="Genomic_DNA"/>
</dbReference>
<organism evidence="2 3">
    <name type="scientific">Desulfosporosinus hippei DSM 8344</name>
    <dbReference type="NCBI Taxonomy" id="1121419"/>
    <lineage>
        <taxon>Bacteria</taxon>
        <taxon>Bacillati</taxon>
        <taxon>Bacillota</taxon>
        <taxon>Clostridia</taxon>
        <taxon>Eubacteriales</taxon>
        <taxon>Desulfitobacteriaceae</taxon>
        <taxon>Desulfosporosinus</taxon>
    </lineage>
</organism>
<reference evidence="3" key="1">
    <citation type="submission" date="2016-10" db="EMBL/GenBank/DDBJ databases">
        <authorList>
            <person name="Varghese N."/>
            <person name="Submissions S."/>
        </authorList>
    </citation>
    <scope>NUCLEOTIDE SEQUENCE [LARGE SCALE GENOMIC DNA]</scope>
    <source>
        <strain evidence="3">DSM 8344</strain>
    </source>
</reference>
<dbReference type="Proteomes" id="UP000198656">
    <property type="component" value="Unassembled WGS sequence"/>
</dbReference>
<dbReference type="Pfam" id="PF21455">
    <property type="entry name" value="PylD_N"/>
    <property type="match status" value="1"/>
</dbReference>
<dbReference type="AlphaFoldDB" id="A0A1G8JT32"/>
<dbReference type="Gene3D" id="3.40.50.12150">
    <property type="match status" value="1"/>
</dbReference>
<dbReference type="InterPro" id="IPR048757">
    <property type="entry name" value="PylD_N"/>
</dbReference>
<accession>A0A1G8JT32</accession>
<name>A0A1G8JT32_9FIRM</name>
<protein>
    <submittedName>
        <fullName evidence="2">Pyrrolysine biosynthesis protein PylD</fullName>
    </submittedName>
</protein>
<feature type="domain" description="Pyrrolysine biosynthesis protein PylD N-terminal" evidence="1">
    <location>
        <begin position="9"/>
        <end position="112"/>
    </location>
</feature>
<keyword evidence="3" id="KW-1185">Reference proteome</keyword>
<dbReference type="InterPro" id="IPR036291">
    <property type="entry name" value="NAD(P)-bd_dom_sf"/>
</dbReference>
<dbReference type="NCBIfam" id="TIGR03911">
    <property type="entry name" value="pyrrolys_PylD"/>
    <property type="match status" value="1"/>
</dbReference>
<dbReference type="SUPFAM" id="SSF51735">
    <property type="entry name" value="NAD(P)-binding Rossmann-fold domains"/>
    <property type="match status" value="1"/>
</dbReference>
<evidence type="ECO:0000259" key="1">
    <source>
        <dbReference type="Pfam" id="PF21455"/>
    </source>
</evidence>
<dbReference type="OrthoDB" id="5418995at2"/>
<dbReference type="STRING" id="1121419.SAMN05443529_13419"/>
<sequence length="271" mass="29040">MSRLLESDIDLIETQLQDYEDLFIRQTGCTMEEIAQKAVGLRENTKRVKTAVISVTSGLGMITGYSQAVGAILRHLRVETLIAEKTDVAGLQQAYLSQCGIAFLADDYVCAALGIGSAVHSDNSWSTGRGFAAAIIEAMRKQGINPLQERVLIIGAGPVGEAAAHYIAEQQGIPVICDLDDNKAASLAATLDQSAWVSSPAPIRQFTYIIDAGTTGDFITEEDVTEKTIIAAPGMPCGATAAAREKAMVIHNPLEIGIITMYFDCMKQLED</sequence>
<evidence type="ECO:0000313" key="3">
    <source>
        <dbReference type="Proteomes" id="UP000198656"/>
    </source>
</evidence>
<evidence type="ECO:0000313" key="2">
    <source>
        <dbReference type="EMBL" id="SDI34301.1"/>
    </source>
</evidence>
<dbReference type="RefSeq" id="WP_092335494.1">
    <property type="nucleotide sequence ID" value="NZ_FNCP01000034.1"/>
</dbReference>
<dbReference type="Gene3D" id="3.40.50.720">
    <property type="entry name" value="NAD(P)-binding Rossmann-like Domain"/>
    <property type="match status" value="1"/>
</dbReference>
<proteinExistence type="predicted"/>
<gene>
    <name evidence="2" type="ORF">SAMN05443529_13419</name>
</gene>